<keyword evidence="2" id="KW-1185">Reference proteome</keyword>
<name>A0A8J7JFZ0_9BACT</name>
<sequence length="140" mass="16350">MGIIARAPSVNDILKKDIPRGEFLLLYELLREGRAGEIDLECWELLIRFLHGGFKKLGRPQQQHIEDELFEAEQIYQEFEDLRRKGTKYEDALVVLSKKEGRCSSEKSVERKLSAYRKYIQAWSDLIEDLSYADLMGPKK</sequence>
<gene>
    <name evidence="1" type="ORF">JFN93_11875</name>
</gene>
<comment type="caution">
    <text evidence="1">The sequence shown here is derived from an EMBL/GenBank/DDBJ whole genome shotgun (WGS) entry which is preliminary data.</text>
</comment>
<dbReference type="AlphaFoldDB" id="A0A8J7JFZ0"/>
<dbReference type="EMBL" id="JAEMHM010000009">
    <property type="protein sequence ID" value="MBJ6725409.1"/>
    <property type="molecule type" value="Genomic_DNA"/>
</dbReference>
<accession>A0A8J7JFZ0</accession>
<dbReference type="Proteomes" id="UP000636888">
    <property type="component" value="Unassembled WGS sequence"/>
</dbReference>
<organism evidence="1 2">
    <name type="scientific">Geomesophilobacter sediminis</name>
    <dbReference type="NCBI Taxonomy" id="2798584"/>
    <lineage>
        <taxon>Bacteria</taxon>
        <taxon>Pseudomonadati</taxon>
        <taxon>Thermodesulfobacteriota</taxon>
        <taxon>Desulfuromonadia</taxon>
        <taxon>Geobacterales</taxon>
        <taxon>Geobacteraceae</taxon>
        <taxon>Geomesophilobacter</taxon>
    </lineage>
</organism>
<evidence type="ECO:0000313" key="2">
    <source>
        <dbReference type="Proteomes" id="UP000636888"/>
    </source>
</evidence>
<dbReference type="RefSeq" id="WP_199384305.1">
    <property type="nucleotide sequence ID" value="NZ_JAEMHM010000009.1"/>
</dbReference>
<proteinExistence type="predicted"/>
<evidence type="ECO:0000313" key="1">
    <source>
        <dbReference type="EMBL" id="MBJ6725409.1"/>
    </source>
</evidence>
<reference evidence="1" key="1">
    <citation type="submission" date="2020-12" db="EMBL/GenBank/DDBJ databases">
        <title>Geomonas sp. Red875, isolated from river sediment.</title>
        <authorList>
            <person name="Xu Z."/>
            <person name="Zhang Z."/>
            <person name="Masuda Y."/>
            <person name="Itoh H."/>
            <person name="Senoo K."/>
        </authorList>
    </citation>
    <scope>NUCLEOTIDE SEQUENCE</scope>
    <source>
        <strain evidence="1">Red875</strain>
    </source>
</reference>
<protein>
    <submittedName>
        <fullName evidence="1">Uncharacterized protein</fullName>
    </submittedName>
</protein>